<dbReference type="InterPro" id="IPR036047">
    <property type="entry name" value="F-box-like_dom_sf"/>
</dbReference>
<evidence type="ECO:0000313" key="1">
    <source>
        <dbReference type="EMBL" id="GAA5807649.1"/>
    </source>
</evidence>
<keyword evidence="2" id="KW-1185">Reference proteome</keyword>
<proteinExistence type="predicted"/>
<sequence length="312" mass="35655">MNQKLPLELVTLIASYLDMKDTSEFATTCRYNYFAVLPLIWQHLTISDTRELSTVADKLKVNSCWSQRAVQFVRSVSLCDKHQHKKFSCSLAASMFGITSTLSELQDEKVVLSQPHEPTAQFGQNLLDLFPHVYSLLFDYKVALQNFYLSPQPQQQEEDVFTPRPLLAYTGSVSVINYESDHAGILYNLLRPFKNMGHLKLQTLPVVSLCDDIDQSILTNTDIDALTSLGLNELVKLELSLLDSNIELKTFTKLVQSLPKLGCLQLEWIFPPTKEEYNRLRRMVEECAALYPDRMERKPNALYVSFTNCLSK</sequence>
<organism evidence="1 2">
    <name type="scientific">Mucor flavus</name>
    <dbReference type="NCBI Taxonomy" id="439312"/>
    <lineage>
        <taxon>Eukaryota</taxon>
        <taxon>Fungi</taxon>
        <taxon>Fungi incertae sedis</taxon>
        <taxon>Mucoromycota</taxon>
        <taxon>Mucoromycotina</taxon>
        <taxon>Mucoromycetes</taxon>
        <taxon>Mucorales</taxon>
        <taxon>Mucorineae</taxon>
        <taxon>Mucoraceae</taxon>
        <taxon>Mucor</taxon>
    </lineage>
</organism>
<gene>
    <name evidence="1" type="ORF">MFLAVUS_001019</name>
</gene>
<reference evidence="1 2" key="1">
    <citation type="submission" date="2024-04" db="EMBL/GenBank/DDBJ databases">
        <title>genome sequences of Mucor flavus KT1a and Helicostylum pulchrum KT1b strains isolated from the surface of a dry-aged beef.</title>
        <authorList>
            <person name="Toyotome T."/>
            <person name="Hosono M."/>
            <person name="Torimaru M."/>
            <person name="Fukuda K."/>
            <person name="Mikami N."/>
        </authorList>
    </citation>
    <scope>NUCLEOTIDE SEQUENCE [LARGE SCALE GENOMIC DNA]</scope>
    <source>
        <strain evidence="1 2">KT1a</strain>
    </source>
</reference>
<accession>A0ABP9YLC9</accession>
<dbReference type="Proteomes" id="UP001473302">
    <property type="component" value="Unassembled WGS sequence"/>
</dbReference>
<evidence type="ECO:0008006" key="3">
    <source>
        <dbReference type="Google" id="ProtNLM"/>
    </source>
</evidence>
<dbReference type="SUPFAM" id="SSF81383">
    <property type="entry name" value="F-box domain"/>
    <property type="match status" value="1"/>
</dbReference>
<name>A0ABP9YLC9_9FUNG</name>
<evidence type="ECO:0000313" key="2">
    <source>
        <dbReference type="Proteomes" id="UP001473302"/>
    </source>
</evidence>
<dbReference type="EMBL" id="BAABUK010000002">
    <property type="protein sequence ID" value="GAA5807649.1"/>
    <property type="molecule type" value="Genomic_DNA"/>
</dbReference>
<comment type="caution">
    <text evidence="1">The sequence shown here is derived from an EMBL/GenBank/DDBJ whole genome shotgun (WGS) entry which is preliminary data.</text>
</comment>
<protein>
    <recommendedName>
        <fullName evidence="3">F-box domain-containing protein</fullName>
    </recommendedName>
</protein>